<accession>A0ABT1JFN3</accession>
<sequence length="119" mass="12857">MTGSVHQFKVAAAAGKVSIDRDSAEAMATKVDAIADRAERRLGYFRFLRQDVKLGSSPVAKLMSQQDQASAAGFPDSAYENLLLYIETLRDLASAIRASARATSQTDEDSAASMNQIDR</sequence>
<gene>
    <name evidence="2" type="ORF">G443_001289</name>
</gene>
<reference evidence="2 3" key="1">
    <citation type="submission" date="2013-07" db="EMBL/GenBank/DDBJ databases">
        <authorList>
            <consortium name="DOE Joint Genome Institute"/>
            <person name="Reeve W."/>
            <person name="Huntemann M."/>
            <person name="Han J."/>
            <person name="Chen A."/>
            <person name="Kyrpides N."/>
            <person name="Mavromatis K."/>
            <person name="Markowitz V."/>
            <person name="Palaniappan K."/>
            <person name="Ivanova N."/>
            <person name="Schaumberg A."/>
            <person name="Pati A."/>
            <person name="Liolios K."/>
            <person name="Nordberg H.P."/>
            <person name="Cantor M.N."/>
            <person name="Hua S.X."/>
            <person name="Woyke T."/>
        </authorList>
    </citation>
    <scope>NUCLEOTIDE SEQUENCE [LARGE SCALE GENOMIC DNA]</scope>
    <source>
        <strain evidence="2 3">DSM 43889</strain>
    </source>
</reference>
<feature type="region of interest" description="Disordered" evidence="1">
    <location>
        <begin position="100"/>
        <end position="119"/>
    </location>
</feature>
<name>A0ABT1JFN3_ACTCY</name>
<evidence type="ECO:0000256" key="1">
    <source>
        <dbReference type="SAM" id="MobiDB-lite"/>
    </source>
</evidence>
<comment type="caution">
    <text evidence="2">The sequence shown here is derived from an EMBL/GenBank/DDBJ whole genome shotgun (WGS) entry which is preliminary data.</text>
</comment>
<organism evidence="2 3">
    <name type="scientific">Actinoalloteichus caeruleus DSM 43889</name>
    <dbReference type="NCBI Taxonomy" id="1120930"/>
    <lineage>
        <taxon>Bacteria</taxon>
        <taxon>Bacillati</taxon>
        <taxon>Actinomycetota</taxon>
        <taxon>Actinomycetes</taxon>
        <taxon>Pseudonocardiales</taxon>
        <taxon>Pseudonocardiaceae</taxon>
        <taxon>Actinoalloteichus</taxon>
        <taxon>Actinoalloteichus cyanogriseus</taxon>
    </lineage>
</organism>
<reference evidence="2 3" key="2">
    <citation type="submission" date="2022-06" db="EMBL/GenBank/DDBJ databases">
        <title>Genomic Encyclopedia of Type Strains, Phase I: the one thousand microbial genomes (KMG-I) project.</title>
        <authorList>
            <person name="Kyrpides N."/>
        </authorList>
    </citation>
    <scope>NUCLEOTIDE SEQUENCE [LARGE SCALE GENOMIC DNA]</scope>
    <source>
        <strain evidence="2 3">DSM 43889</strain>
    </source>
</reference>
<keyword evidence="3" id="KW-1185">Reference proteome</keyword>
<protein>
    <submittedName>
        <fullName evidence="2">Uncharacterized protein</fullName>
    </submittedName>
</protein>
<proteinExistence type="predicted"/>
<dbReference type="EMBL" id="AUBJ02000001">
    <property type="protein sequence ID" value="MCP2331019.1"/>
    <property type="molecule type" value="Genomic_DNA"/>
</dbReference>
<evidence type="ECO:0000313" key="2">
    <source>
        <dbReference type="EMBL" id="MCP2331019.1"/>
    </source>
</evidence>
<dbReference type="Proteomes" id="UP000791080">
    <property type="component" value="Unassembled WGS sequence"/>
</dbReference>
<evidence type="ECO:0000313" key="3">
    <source>
        <dbReference type="Proteomes" id="UP000791080"/>
    </source>
</evidence>